<sequence>MKLIIGYDAKRYFLNRTGLGNYSRDLIRILEDHYPENRYIKYSPKFEGFWFGSEDFNQTNKLPQGFINNLFPSLWRNRRIVEDLKRDQVQVYHGLSGEIPIGLKEAKIKSVVTIHDLIFLRYPELYKPLDRWIYHRKAKYAIEHADRIIAISEQTKRDILQFYQVDEQKIEVIYQVCHPAFKETISEDIQNRLRQENNLPERFILNVGSIEPRKNAFQIVKAIENTGIPLLILGKETPYADEIKAYIKEKGMEKQVIFLKGFTMEELAAIYSMASIFVYPSKFEGFGIPIIEALYTGTPVITNRSGVFPEAAGPDSLYINPENIQEMKEKIVGLWNNPEKRQEMSEKGKRYVQRFNDEKIAAQIMNCYNTL</sequence>
<accession>A0ABU8I673</accession>
<organism evidence="4 5">
    <name type="scientific">Sphingobacterium tenebrionis</name>
    <dbReference type="NCBI Taxonomy" id="3111775"/>
    <lineage>
        <taxon>Bacteria</taxon>
        <taxon>Pseudomonadati</taxon>
        <taxon>Bacteroidota</taxon>
        <taxon>Sphingobacteriia</taxon>
        <taxon>Sphingobacteriales</taxon>
        <taxon>Sphingobacteriaceae</taxon>
        <taxon>Sphingobacterium</taxon>
    </lineage>
</organism>
<evidence type="ECO:0000256" key="1">
    <source>
        <dbReference type="ARBA" id="ARBA00022679"/>
    </source>
</evidence>
<evidence type="ECO:0000259" key="3">
    <source>
        <dbReference type="Pfam" id="PF13439"/>
    </source>
</evidence>
<name>A0ABU8I673_9SPHI</name>
<dbReference type="PANTHER" id="PTHR46401:SF2">
    <property type="entry name" value="GLYCOSYLTRANSFERASE WBBK-RELATED"/>
    <property type="match status" value="1"/>
</dbReference>
<evidence type="ECO:0000313" key="5">
    <source>
        <dbReference type="Proteomes" id="UP001363035"/>
    </source>
</evidence>
<proteinExistence type="predicted"/>
<keyword evidence="5" id="KW-1185">Reference proteome</keyword>
<dbReference type="InterPro" id="IPR028098">
    <property type="entry name" value="Glyco_trans_4-like_N"/>
</dbReference>
<comment type="caution">
    <text evidence="4">The sequence shown here is derived from an EMBL/GenBank/DDBJ whole genome shotgun (WGS) entry which is preliminary data.</text>
</comment>
<evidence type="ECO:0000313" key="4">
    <source>
        <dbReference type="EMBL" id="MEI5984951.1"/>
    </source>
</evidence>
<dbReference type="InterPro" id="IPR001296">
    <property type="entry name" value="Glyco_trans_1"/>
</dbReference>
<dbReference type="SUPFAM" id="SSF53756">
    <property type="entry name" value="UDP-Glycosyltransferase/glycogen phosphorylase"/>
    <property type="match status" value="1"/>
</dbReference>
<feature type="domain" description="Glycosyltransferase subfamily 4-like N-terminal" evidence="3">
    <location>
        <begin position="63"/>
        <end position="174"/>
    </location>
</feature>
<dbReference type="Gene3D" id="3.40.50.2000">
    <property type="entry name" value="Glycogen Phosphorylase B"/>
    <property type="match status" value="2"/>
</dbReference>
<dbReference type="CDD" id="cd03809">
    <property type="entry name" value="GT4_MtfB-like"/>
    <property type="match status" value="1"/>
</dbReference>
<reference evidence="4 5" key="1">
    <citation type="submission" date="2024-01" db="EMBL/GenBank/DDBJ databases">
        <title>Sphingobacterium tenebrionis sp. nov., a novel endophyte isolated from tenebrio molitor intestines.</title>
        <authorList>
            <person name="Zhang C."/>
        </authorList>
    </citation>
    <scope>NUCLEOTIDE SEQUENCE [LARGE SCALE GENOMIC DNA]</scope>
    <source>
        <strain evidence="4 5">PU5-4</strain>
    </source>
</reference>
<protein>
    <submittedName>
        <fullName evidence="4">Glycosyltransferase family 1 protein</fullName>
    </submittedName>
</protein>
<dbReference type="Pfam" id="PF13439">
    <property type="entry name" value="Glyco_transf_4"/>
    <property type="match status" value="1"/>
</dbReference>
<gene>
    <name evidence="4" type="ORF">VJ786_08550</name>
</gene>
<dbReference type="Proteomes" id="UP001363035">
    <property type="component" value="Unassembled WGS sequence"/>
</dbReference>
<keyword evidence="1" id="KW-0808">Transferase</keyword>
<dbReference type="Pfam" id="PF00534">
    <property type="entry name" value="Glycos_transf_1"/>
    <property type="match status" value="1"/>
</dbReference>
<feature type="domain" description="Glycosyl transferase family 1" evidence="2">
    <location>
        <begin position="194"/>
        <end position="350"/>
    </location>
</feature>
<dbReference type="RefSeq" id="WP_099365830.1">
    <property type="nucleotide sequence ID" value="NZ_JAYLLN010000017.1"/>
</dbReference>
<dbReference type="PANTHER" id="PTHR46401">
    <property type="entry name" value="GLYCOSYLTRANSFERASE WBBK-RELATED"/>
    <property type="match status" value="1"/>
</dbReference>
<evidence type="ECO:0000259" key="2">
    <source>
        <dbReference type="Pfam" id="PF00534"/>
    </source>
</evidence>
<dbReference type="EMBL" id="JAYLLN010000017">
    <property type="protein sequence ID" value="MEI5984951.1"/>
    <property type="molecule type" value="Genomic_DNA"/>
</dbReference>